<reference evidence="1" key="1">
    <citation type="submission" date="2018-06" db="EMBL/GenBank/DDBJ databases">
        <authorList>
            <person name="Zhirakovskaya E."/>
        </authorList>
    </citation>
    <scope>NUCLEOTIDE SEQUENCE</scope>
</reference>
<name>A0A3B0U2W2_9ZZZZ</name>
<dbReference type="AlphaFoldDB" id="A0A3B0U2W2"/>
<evidence type="ECO:0000313" key="1">
    <source>
        <dbReference type="EMBL" id="VAW22683.1"/>
    </source>
</evidence>
<protein>
    <submittedName>
        <fullName evidence="1">Uncharacterized protein</fullName>
    </submittedName>
</protein>
<gene>
    <name evidence="1" type="ORF">MNBD_ALPHA11-572</name>
</gene>
<proteinExistence type="predicted"/>
<accession>A0A3B0U2W2</accession>
<dbReference type="EMBL" id="UOEQ01000427">
    <property type="protein sequence ID" value="VAW22683.1"/>
    <property type="molecule type" value="Genomic_DNA"/>
</dbReference>
<sequence length="49" mass="5278">MALAQSNYSTGICPRNNYSDLQNLFSGANNCDDAVINFLPAIFGKPVVL</sequence>
<organism evidence="1">
    <name type="scientific">hydrothermal vent metagenome</name>
    <dbReference type="NCBI Taxonomy" id="652676"/>
    <lineage>
        <taxon>unclassified sequences</taxon>
        <taxon>metagenomes</taxon>
        <taxon>ecological metagenomes</taxon>
    </lineage>
</organism>